<dbReference type="InterPro" id="IPR036291">
    <property type="entry name" value="NAD(P)-bd_dom_sf"/>
</dbReference>
<comment type="similarity">
    <text evidence="1">Belongs to the short-chain dehydrogenases/reductases (SDR) family.</text>
</comment>
<dbReference type="PRINTS" id="PR00081">
    <property type="entry name" value="GDHRDH"/>
</dbReference>
<dbReference type="Gene3D" id="3.40.50.720">
    <property type="entry name" value="NAD(P)-binding Rossmann-like Domain"/>
    <property type="match status" value="1"/>
</dbReference>
<dbReference type="Proteomes" id="UP000293719">
    <property type="component" value="Chromosome"/>
</dbReference>
<accession>A0A4P6V3Y2</accession>
<dbReference type="PANTHER" id="PTHR44196">
    <property type="entry name" value="DEHYDROGENASE/REDUCTASE SDR FAMILY MEMBER 7B"/>
    <property type="match status" value="1"/>
</dbReference>
<dbReference type="InterPro" id="IPR020904">
    <property type="entry name" value="Sc_DH/Rdtase_CS"/>
</dbReference>
<sequence length="233" mass="24213">MAERLAGDGYRVIGVDRDDPGKEAPFEHWRCDLADGAAVDALAKRLAEAGPFDRVIFNAGISATGPFSVIPAEAHARLLAVNLEAPMVLCAALANSGAFARGGRIVFVSSLSRFTGYPGAASYAASKDALAVYALSIRRPFAKRLGVGVSVAFPGPLRTDHAARHAPQGADAARRMDPGVAARLILAGAERGRAMIVPGGAARLISLAGRIAPGPVTAMMKRIIHDRLDGPVT</sequence>
<dbReference type="EMBL" id="CP036532">
    <property type="protein sequence ID" value="QBK32217.1"/>
    <property type="molecule type" value="Genomic_DNA"/>
</dbReference>
<evidence type="ECO:0000313" key="4">
    <source>
        <dbReference type="Proteomes" id="UP000293719"/>
    </source>
</evidence>
<dbReference type="PANTHER" id="PTHR44196:SF1">
    <property type="entry name" value="DEHYDROGENASE_REDUCTASE SDR FAMILY MEMBER 7B"/>
    <property type="match status" value="1"/>
</dbReference>
<proteinExistence type="inferred from homology"/>
<gene>
    <name evidence="3" type="ORF">E0E05_02175</name>
</gene>
<evidence type="ECO:0000256" key="1">
    <source>
        <dbReference type="ARBA" id="ARBA00006484"/>
    </source>
</evidence>
<dbReference type="AlphaFoldDB" id="A0A4P6V3Y2"/>
<dbReference type="GO" id="GO:0016020">
    <property type="term" value="C:membrane"/>
    <property type="evidence" value="ECO:0007669"/>
    <property type="project" value="TreeGrafter"/>
</dbReference>
<name>A0A4P6V3Y2_9HYPH</name>
<organism evidence="3 4">
    <name type="scientific">Roseitalea porphyridii</name>
    <dbReference type="NCBI Taxonomy" id="1852022"/>
    <lineage>
        <taxon>Bacteria</taxon>
        <taxon>Pseudomonadati</taxon>
        <taxon>Pseudomonadota</taxon>
        <taxon>Alphaproteobacteria</taxon>
        <taxon>Hyphomicrobiales</taxon>
        <taxon>Ahrensiaceae</taxon>
        <taxon>Roseitalea</taxon>
    </lineage>
</organism>
<dbReference type="OrthoDB" id="9808814at2"/>
<dbReference type="PROSITE" id="PS00061">
    <property type="entry name" value="ADH_SHORT"/>
    <property type="match status" value="1"/>
</dbReference>
<dbReference type="Pfam" id="PF00106">
    <property type="entry name" value="adh_short"/>
    <property type="match status" value="1"/>
</dbReference>
<evidence type="ECO:0000313" key="3">
    <source>
        <dbReference type="EMBL" id="QBK32217.1"/>
    </source>
</evidence>
<dbReference type="SUPFAM" id="SSF51735">
    <property type="entry name" value="NAD(P)-binding Rossmann-fold domains"/>
    <property type="match status" value="1"/>
</dbReference>
<dbReference type="GO" id="GO:0016491">
    <property type="term" value="F:oxidoreductase activity"/>
    <property type="evidence" value="ECO:0007669"/>
    <property type="project" value="UniProtKB-KW"/>
</dbReference>
<keyword evidence="2" id="KW-0560">Oxidoreductase</keyword>
<protein>
    <submittedName>
        <fullName evidence="3">SDR family oxidoreductase</fullName>
    </submittedName>
</protein>
<reference evidence="3 4" key="1">
    <citation type="journal article" date="2017" name="Int. J. Syst. Evol. Microbiol.">
        <title>Roseitalea porphyridii gen. nov., sp. nov., isolated from a red alga, and reclassification of Hoeflea suaedae Chung et al. 2013 as Pseudohoeflea suaedae gen. nov., comb. nov.</title>
        <authorList>
            <person name="Hyeon J.W."/>
            <person name="Jeong S.E."/>
            <person name="Baek K."/>
            <person name="Jeon C.O."/>
        </authorList>
    </citation>
    <scope>NUCLEOTIDE SEQUENCE [LARGE SCALE GENOMIC DNA]</scope>
    <source>
        <strain evidence="3 4">MA7-20</strain>
    </source>
</reference>
<evidence type="ECO:0000256" key="2">
    <source>
        <dbReference type="ARBA" id="ARBA00023002"/>
    </source>
</evidence>
<dbReference type="CDD" id="cd05233">
    <property type="entry name" value="SDR_c"/>
    <property type="match status" value="1"/>
</dbReference>
<keyword evidence="4" id="KW-1185">Reference proteome</keyword>
<dbReference type="KEGG" id="rpod:E0E05_02175"/>
<dbReference type="InterPro" id="IPR002347">
    <property type="entry name" value="SDR_fam"/>
</dbReference>